<dbReference type="NCBIfam" id="TIGR00172">
    <property type="entry name" value="maf"/>
    <property type="match status" value="1"/>
</dbReference>
<evidence type="ECO:0000256" key="1">
    <source>
        <dbReference type="ARBA" id="ARBA00001968"/>
    </source>
</evidence>
<keyword evidence="2 4" id="KW-0378">Hydrolase</keyword>
<evidence type="ECO:0000256" key="4">
    <source>
        <dbReference type="HAMAP-Rule" id="MF_00528"/>
    </source>
</evidence>
<organism evidence="5 6">
    <name type="scientific">Siculibacillus lacustris</name>
    <dbReference type="NCBI Taxonomy" id="1549641"/>
    <lineage>
        <taxon>Bacteria</taxon>
        <taxon>Pseudomonadati</taxon>
        <taxon>Pseudomonadota</taxon>
        <taxon>Alphaproteobacteria</taxon>
        <taxon>Hyphomicrobiales</taxon>
        <taxon>Ancalomicrobiaceae</taxon>
        <taxon>Siculibacillus</taxon>
    </lineage>
</organism>
<dbReference type="CDD" id="cd00555">
    <property type="entry name" value="Maf"/>
    <property type="match status" value="1"/>
</dbReference>
<evidence type="ECO:0000313" key="6">
    <source>
        <dbReference type="Proteomes" id="UP000292781"/>
    </source>
</evidence>
<dbReference type="InterPro" id="IPR003697">
    <property type="entry name" value="Maf-like"/>
</dbReference>
<dbReference type="Pfam" id="PF02545">
    <property type="entry name" value="Maf"/>
    <property type="match status" value="1"/>
</dbReference>
<protein>
    <recommendedName>
        <fullName evidence="4">Nucleoside triphosphate pyrophosphatase</fullName>
        <ecNumber evidence="4">3.6.1.9</ecNumber>
    </recommendedName>
    <alternativeName>
        <fullName evidence="4">Nucleotide pyrophosphatase</fullName>
        <shortName evidence="4">Nucleotide PPase</shortName>
    </alternativeName>
</protein>
<comment type="caution">
    <text evidence="4">Lacks conserved residue(s) required for the propagation of feature annotation.</text>
</comment>
<comment type="catalytic activity">
    <reaction evidence="4">
        <text>a 2'-deoxyribonucleoside 5'-triphosphate + H2O = a 2'-deoxyribonucleoside 5'-phosphate + diphosphate + H(+)</text>
        <dbReference type="Rhea" id="RHEA:44644"/>
        <dbReference type="ChEBI" id="CHEBI:15377"/>
        <dbReference type="ChEBI" id="CHEBI:15378"/>
        <dbReference type="ChEBI" id="CHEBI:33019"/>
        <dbReference type="ChEBI" id="CHEBI:61560"/>
        <dbReference type="ChEBI" id="CHEBI:65317"/>
        <dbReference type="EC" id="3.6.1.9"/>
    </reaction>
</comment>
<evidence type="ECO:0000313" key="5">
    <source>
        <dbReference type="EMBL" id="TBW35798.1"/>
    </source>
</evidence>
<dbReference type="GO" id="GO:0047429">
    <property type="term" value="F:nucleoside triphosphate diphosphatase activity"/>
    <property type="evidence" value="ECO:0007669"/>
    <property type="project" value="UniProtKB-EC"/>
</dbReference>
<dbReference type="Proteomes" id="UP000292781">
    <property type="component" value="Unassembled WGS sequence"/>
</dbReference>
<comment type="cofactor">
    <cofactor evidence="1 4">
        <name>a divalent metal cation</name>
        <dbReference type="ChEBI" id="CHEBI:60240"/>
    </cofactor>
</comment>
<gene>
    <name evidence="5" type="primary">maf</name>
    <name evidence="5" type="ORF">EYW49_15495</name>
</gene>
<dbReference type="GO" id="GO:0005737">
    <property type="term" value="C:cytoplasm"/>
    <property type="evidence" value="ECO:0007669"/>
    <property type="project" value="UniProtKB-SubCell"/>
</dbReference>
<comment type="subcellular location">
    <subcellularLocation>
        <location evidence="4">Cytoplasm</location>
    </subcellularLocation>
</comment>
<comment type="similarity">
    <text evidence="4">Belongs to the Maf family.</text>
</comment>
<evidence type="ECO:0000256" key="3">
    <source>
        <dbReference type="ARBA" id="ARBA00023080"/>
    </source>
</evidence>
<dbReference type="PANTHER" id="PTHR43213">
    <property type="entry name" value="BIFUNCTIONAL DTTP/UTP PYROPHOSPHATASE/METHYLTRANSFERASE PROTEIN-RELATED"/>
    <property type="match status" value="1"/>
</dbReference>
<dbReference type="SUPFAM" id="SSF52972">
    <property type="entry name" value="ITPase-like"/>
    <property type="match status" value="1"/>
</dbReference>
<dbReference type="AlphaFoldDB" id="A0A4Q9VKU0"/>
<dbReference type="OrthoDB" id="9813962at2"/>
<reference evidence="5 6" key="1">
    <citation type="submission" date="2019-02" db="EMBL/GenBank/DDBJ databases">
        <title>Siculibacillus lacustris gen. nov., sp. nov., a new rosette-forming bacterium isolated from a freshwater crater lake (Lake St. Ana, Romania).</title>
        <authorList>
            <person name="Felfoldi T."/>
            <person name="Marton Z."/>
            <person name="Szabo A."/>
            <person name="Mentes A."/>
            <person name="Boka K."/>
            <person name="Marialigeti K."/>
            <person name="Mathe I."/>
            <person name="Koncz M."/>
            <person name="Schumann P."/>
            <person name="Toth E."/>
        </authorList>
    </citation>
    <scope>NUCLEOTIDE SEQUENCE [LARGE SCALE GENOMIC DNA]</scope>
    <source>
        <strain evidence="5 6">SA-279</strain>
    </source>
</reference>
<keyword evidence="3 4" id="KW-0546">Nucleotide metabolism</keyword>
<dbReference type="Gene3D" id="3.90.950.10">
    <property type="match status" value="1"/>
</dbReference>
<comment type="function">
    <text evidence="4">Nucleoside triphosphate pyrophosphatase. May have a dual role in cell division arrest and in preventing the incorporation of modified nucleotides into cellular nucleic acids.</text>
</comment>
<dbReference type="InterPro" id="IPR029001">
    <property type="entry name" value="ITPase-like_fam"/>
</dbReference>
<dbReference type="EC" id="3.6.1.9" evidence="4"/>
<name>A0A4Q9VKU0_9HYPH</name>
<feature type="active site" description="Proton acceptor" evidence="4">
    <location>
        <position position="75"/>
    </location>
</feature>
<dbReference type="GO" id="GO:0009117">
    <property type="term" value="P:nucleotide metabolic process"/>
    <property type="evidence" value="ECO:0007669"/>
    <property type="project" value="UniProtKB-KW"/>
</dbReference>
<dbReference type="RefSeq" id="WP_131310499.1">
    <property type="nucleotide sequence ID" value="NZ_SJFN01000024.1"/>
</dbReference>
<dbReference type="EMBL" id="SJFN01000024">
    <property type="protein sequence ID" value="TBW35798.1"/>
    <property type="molecule type" value="Genomic_DNA"/>
</dbReference>
<keyword evidence="4" id="KW-0963">Cytoplasm</keyword>
<accession>A0A4Q9VKU0</accession>
<proteinExistence type="inferred from homology"/>
<dbReference type="PIRSF" id="PIRSF006305">
    <property type="entry name" value="Maf"/>
    <property type="match status" value="1"/>
</dbReference>
<comment type="catalytic activity">
    <reaction evidence="4">
        <text>a ribonucleoside 5'-triphosphate + H2O = a ribonucleoside 5'-phosphate + diphosphate + H(+)</text>
        <dbReference type="Rhea" id="RHEA:23996"/>
        <dbReference type="ChEBI" id="CHEBI:15377"/>
        <dbReference type="ChEBI" id="CHEBI:15378"/>
        <dbReference type="ChEBI" id="CHEBI:33019"/>
        <dbReference type="ChEBI" id="CHEBI:58043"/>
        <dbReference type="ChEBI" id="CHEBI:61557"/>
        <dbReference type="EC" id="3.6.1.9"/>
    </reaction>
</comment>
<comment type="caution">
    <text evidence="5">The sequence shown here is derived from an EMBL/GenBank/DDBJ whole genome shotgun (WGS) entry which is preliminary data.</text>
</comment>
<keyword evidence="6" id="KW-1185">Reference proteome</keyword>
<dbReference type="HAMAP" id="MF_00528">
    <property type="entry name" value="Maf"/>
    <property type="match status" value="1"/>
</dbReference>
<sequence>MTRLILASKSPSRAALLAGAGLDFALEPSDVDERAVEAPLLAAGADPGTLALHLAEAKALAVAARFPDALVLGCDQTLGLDGERFVKPESAADARRQLERLRGRRHTLHSALALAEGDSVVWRTVEVAGLTMRAFGDAFLDDYLARVGDAVRASVGCYQLEGLGITLFEVIDGDYFTILGLPLLPLLAELRRRGGLPS</sequence>
<evidence type="ECO:0000256" key="2">
    <source>
        <dbReference type="ARBA" id="ARBA00022801"/>
    </source>
</evidence>
<dbReference type="PANTHER" id="PTHR43213:SF5">
    <property type="entry name" value="BIFUNCTIONAL DTTP_UTP PYROPHOSPHATASE_METHYLTRANSFERASE PROTEIN-RELATED"/>
    <property type="match status" value="1"/>
</dbReference>